<dbReference type="PANTHER" id="PTHR43798">
    <property type="entry name" value="MONOACYLGLYCEROL LIPASE"/>
    <property type="match status" value="1"/>
</dbReference>
<dbReference type="PIRSF" id="PIRSF005539">
    <property type="entry name" value="Pept_S33_TRI_F1"/>
    <property type="match status" value="1"/>
</dbReference>
<dbReference type="PRINTS" id="PR00793">
    <property type="entry name" value="PROAMNOPTASE"/>
</dbReference>
<dbReference type="InterPro" id="IPR050266">
    <property type="entry name" value="AB_hydrolase_sf"/>
</dbReference>
<dbReference type="PANTHER" id="PTHR43798:SF33">
    <property type="entry name" value="HYDROLASE, PUTATIVE (AFU_ORTHOLOGUE AFUA_2G14860)-RELATED"/>
    <property type="match status" value="1"/>
</dbReference>
<evidence type="ECO:0000313" key="7">
    <source>
        <dbReference type="Proteomes" id="UP000887043"/>
    </source>
</evidence>
<feature type="domain" description="AB hydrolase-1" evidence="5">
    <location>
        <begin position="31"/>
        <end position="277"/>
    </location>
</feature>
<dbReference type="EMBL" id="BPTR01000001">
    <property type="protein sequence ID" value="GJG28707.1"/>
    <property type="molecule type" value="Genomic_DNA"/>
</dbReference>
<dbReference type="GO" id="GO:0006508">
    <property type="term" value="P:proteolysis"/>
    <property type="evidence" value="ECO:0007669"/>
    <property type="project" value="InterPro"/>
</dbReference>
<dbReference type="InterPro" id="IPR002410">
    <property type="entry name" value="Peptidase_S33"/>
</dbReference>
<dbReference type="Proteomes" id="UP000887043">
    <property type="component" value="Unassembled WGS sequence"/>
</dbReference>
<feature type="active site" evidence="4">
    <location>
        <position position="245"/>
    </location>
</feature>
<protein>
    <submittedName>
        <fullName evidence="6">Proline iminopeptidase</fullName>
    </submittedName>
</protein>
<keyword evidence="2 3" id="KW-0378">Hydrolase</keyword>
<proteinExistence type="inferred from homology"/>
<dbReference type="Gene3D" id="3.40.50.1820">
    <property type="entry name" value="alpha/beta hydrolase"/>
    <property type="match status" value="1"/>
</dbReference>
<dbReference type="GO" id="GO:0016020">
    <property type="term" value="C:membrane"/>
    <property type="evidence" value="ECO:0007669"/>
    <property type="project" value="TreeGrafter"/>
</dbReference>
<dbReference type="GO" id="GO:0008233">
    <property type="term" value="F:peptidase activity"/>
    <property type="evidence" value="ECO:0007669"/>
    <property type="project" value="InterPro"/>
</dbReference>
<dbReference type="NCBIfam" id="NF045945">
    <property type="entry name" value="ProImpepLactob"/>
    <property type="match status" value="1"/>
</dbReference>
<evidence type="ECO:0000256" key="4">
    <source>
        <dbReference type="PIRSR" id="PIRSR005539-1"/>
    </source>
</evidence>
<dbReference type="InterPro" id="IPR029058">
    <property type="entry name" value="AB_hydrolase_fold"/>
</dbReference>
<comment type="caution">
    <text evidence="6">The sequence shown here is derived from an EMBL/GenBank/DDBJ whole genome shotgun (WGS) entry which is preliminary data.</text>
</comment>
<dbReference type="AlphaFoldDB" id="A0AA37HY22"/>
<feature type="active site" description="Proton donor" evidence="4">
    <location>
        <position position="272"/>
    </location>
</feature>
<dbReference type="Pfam" id="PF00561">
    <property type="entry name" value="Abhydrolase_1"/>
    <property type="match status" value="1"/>
</dbReference>
<dbReference type="RefSeq" id="WP_006281715.1">
    <property type="nucleotide sequence ID" value="NZ_BPTR01000001.1"/>
</dbReference>
<evidence type="ECO:0000313" key="6">
    <source>
        <dbReference type="EMBL" id="GJG28707.1"/>
    </source>
</evidence>
<dbReference type="SUPFAM" id="SSF53474">
    <property type="entry name" value="alpha/beta-Hydrolases"/>
    <property type="match status" value="1"/>
</dbReference>
<dbReference type="NCBIfam" id="TIGR01250">
    <property type="entry name" value="pro_imino_pep_2"/>
    <property type="match status" value="1"/>
</dbReference>
<organism evidence="6 7">
    <name type="scientific">Segatella bryantii</name>
    <name type="common">Prevotella bryantii</name>
    <dbReference type="NCBI Taxonomy" id="77095"/>
    <lineage>
        <taxon>Bacteria</taxon>
        <taxon>Pseudomonadati</taxon>
        <taxon>Bacteroidota</taxon>
        <taxon>Bacteroidia</taxon>
        <taxon>Bacteroidales</taxon>
        <taxon>Prevotellaceae</taxon>
        <taxon>Segatella</taxon>
    </lineage>
</organism>
<comment type="similarity">
    <text evidence="1 3">Belongs to the peptidase S33 family.</text>
</comment>
<feature type="active site" description="Nucleophile" evidence="4">
    <location>
        <position position="106"/>
    </location>
</feature>
<reference evidence="6" key="1">
    <citation type="submission" date="2021-08" db="EMBL/GenBank/DDBJ databases">
        <title>Prevotella lacticifex sp. nov., isolated from rumen of cow.</title>
        <authorList>
            <person name="Shinkai T."/>
            <person name="Ikeyama N."/>
            <person name="Kumagai M."/>
            <person name="Ohmori H."/>
            <person name="Sakamoto M."/>
            <person name="Ohkuma M."/>
            <person name="Mitsumori M."/>
        </authorList>
    </citation>
    <scope>NUCLEOTIDE SEQUENCE</scope>
    <source>
        <strain evidence="6">DSM 11371</strain>
    </source>
</reference>
<dbReference type="InterPro" id="IPR005945">
    <property type="entry name" value="Pro_imino_pep"/>
</dbReference>
<evidence type="ECO:0000259" key="5">
    <source>
        <dbReference type="Pfam" id="PF00561"/>
    </source>
</evidence>
<dbReference type="InterPro" id="IPR000073">
    <property type="entry name" value="AB_hydrolase_1"/>
</dbReference>
<evidence type="ECO:0000256" key="3">
    <source>
        <dbReference type="PIRNR" id="PIRNR005539"/>
    </source>
</evidence>
<gene>
    <name evidence="6" type="primary">pip</name>
    <name evidence="6" type="ORF">PRRU23_24070</name>
</gene>
<evidence type="ECO:0000256" key="1">
    <source>
        <dbReference type="ARBA" id="ARBA00010088"/>
    </source>
</evidence>
<accession>A0AA37HY22</accession>
<name>A0AA37HY22_SEGBR</name>
<sequence length="294" mass="33339">MNSENITEGYMPYLGHKTYYRIVGKSGGKTPLVLLHGGPGSTHNYFEVLDSIANTGRQVIMYDQIGCGKSYLDGHPELWTKETWINELIALRNYLHLNEIHLLGQSWGGMQAIAYLIDEKPVGVKSVILSSTLSSSKLWADEQHKLIAQLSEKDQQAILQAEVTKNWDDSAYLLANEHYYAAFVTSNNANTPECVTRKKKVGHEAYLYGWGPNEYQPTGSLRDFYYTDRLHEIKIPALIISGSRDICTPTVARTLKEGIPESQWELFEGARHMCFVEQNDKYCKLLSKFLAEHD</sequence>
<evidence type="ECO:0000256" key="2">
    <source>
        <dbReference type="ARBA" id="ARBA00022801"/>
    </source>
</evidence>